<keyword evidence="1" id="KW-0812">Transmembrane</keyword>
<name>A0A0S2IWX7_LEPBO</name>
<evidence type="ECO:0000313" key="3">
    <source>
        <dbReference type="Proteomes" id="UP000058857"/>
    </source>
</evidence>
<organism evidence="2">
    <name type="scientific">Leptospira borgpetersenii serovar Ballum</name>
    <dbReference type="NCBI Taxonomy" id="280505"/>
    <lineage>
        <taxon>Bacteria</taxon>
        <taxon>Pseudomonadati</taxon>
        <taxon>Spirochaetota</taxon>
        <taxon>Spirochaetia</taxon>
        <taxon>Leptospirales</taxon>
        <taxon>Leptospiraceae</taxon>
        <taxon>Leptospira</taxon>
    </lineage>
</organism>
<dbReference type="EMBL" id="CP012029">
    <property type="protein sequence ID" value="ALO27997.1"/>
    <property type="molecule type" value="Genomic_DNA"/>
</dbReference>
<dbReference type="AlphaFoldDB" id="A0A0S2IWX7"/>
<protein>
    <submittedName>
        <fullName evidence="2">Uncharacterized protein</fullName>
    </submittedName>
</protein>
<evidence type="ECO:0000256" key="1">
    <source>
        <dbReference type="SAM" id="Phobius"/>
    </source>
</evidence>
<proteinExistence type="predicted"/>
<sequence length="63" mass="7210">MFFTNACLLKNKNPYIQRTDDNVTPMYEDSFGIALSLFTIFLNAPLPILSLVLFTITFDLFAE</sequence>
<feature type="transmembrane region" description="Helical" evidence="1">
    <location>
        <begin position="33"/>
        <end position="61"/>
    </location>
</feature>
<keyword evidence="1" id="KW-0472">Membrane</keyword>
<dbReference type="Proteomes" id="UP000058857">
    <property type="component" value="Chromosome 1"/>
</dbReference>
<reference evidence="2 3" key="1">
    <citation type="journal article" date="2015" name="PLoS Negl. Trop. Dis.">
        <title>Distribution of Plasmids in Distinct Leptospira Pathogenic Species.</title>
        <authorList>
            <person name="Wang Y."/>
            <person name="Zhuang X."/>
            <person name="Zhong Y."/>
            <person name="Zhang C."/>
            <person name="Zhang Y."/>
            <person name="Zeng L."/>
            <person name="Zhu Y."/>
            <person name="He P."/>
            <person name="Dong K."/>
            <person name="Pal U."/>
            <person name="Guo X."/>
            <person name="Qin J."/>
        </authorList>
    </citation>
    <scope>NUCLEOTIDE SEQUENCE [LARGE SCALE GENOMIC DNA]</scope>
    <source>
        <strain evidence="2 3">56604</strain>
    </source>
</reference>
<evidence type="ECO:0000313" key="2">
    <source>
        <dbReference type="EMBL" id="ALO27997.1"/>
    </source>
</evidence>
<gene>
    <name evidence="2" type="ORF">LBBP_03836</name>
</gene>
<accession>A0A0S2IWX7</accession>
<dbReference type="PATRIC" id="fig|280505.15.peg.3738"/>
<keyword evidence="1" id="KW-1133">Transmembrane helix</keyword>